<protein>
    <recommendedName>
        <fullName evidence="1">DNA helicase Pif1-like 2B domain-containing protein</fullName>
    </recommendedName>
</protein>
<gene>
    <name evidence="2" type="ORF">CARUB_v10016214mg</name>
</gene>
<dbReference type="AlphaFoldDB" id="R0I017"/>
<dbReference type="Pfam" id="PF21530">
    <property type="entry name" value="Pif1_2B_dom"/>
    <property type="match status" value="1"/>
</dbReference>
<feature type="domain" description="DNA helicase Pif1-like 2B" evidence="1">
    <location>
        <begin position="126"/>
        <end position="151"/>
    </location>
</feature>
<evidence type="ECO:0000313" key="2">
    <source>
        <dbReference type="EMBL" id="EOA29693.1"/>
    </source>
</evidence>
<dbReference type="Gene3D" id="3.40.50.300">
    <property type="entry name" value="P-loop containing nucleotide triphosphate hydrolases"/>
    <property type="match status" value="1"/>
</dbReference>
<dbReference type="EMBL" id="KB870807">
    <property type="protein sequence ID" value="EOA29693.1"/>
    <property type="molecule type" value="Genomic_DNA"/>
</dbReference>
<dbReference type="InterPro" id="IPR049163">
    <property type="entry name" value="Pif1-like_2B_dom"/>
</dbReference>
<reference evidence="3" key="1">
    <citation type="journal article" date="2013" name="Nat. Genet.">
        <title>The Capsella rubella genome and the genomic consequences of rapid mating system evolution.</title>
        <authorList>
            <person name="Slotte T."/>
            <person name="Hazzouri K.M."/>
            <person name="Agren J.A."/>
            <person name="Koenig D."/>
            <person name="Maumus F."/>
            <person name="Guo Y.L."/>
            <person name="Steige K."/>
            <person name="Platts A.E."/>
            <person name="Escobar J.S."/>
            <person name="Newman L.K."/>
            <person name="Wang W."/>
            <person name="Mandakova T."/>
            <person name="Vello E."/>
            <person name="Smith L.M."/>
            <person name="Henz S.R."/>
            <person name="Steffen J."/>
            <person name="Takuno S."/>
            <person name="Brandvain Y."/>
            <person name="Coop G."/>
            <person name="Andolfatto P."/>
            <person name="Hu T.T."/>
            <person name="Blanchette M."/>
            <person name="Clark R.M."/>
            <person name="Quesneville H."/>
            <person name="Nordborg M."/>
            <person name="Gaut B.S."/>
            <person name="Lysak M.A."/>
            <person name="Jenkins J."/>
            <person name="Grimwood J."/>
            <person name="Chapman J."/>
            <person name="Prochnik S."/>
            <person name="Shu S."/>
            <person name="Rokhsar D."/>
            <person name="Schmutz J."/>
            <person name="Weigel D."/>
            <person name="Wright S.I."/>
        </authorList>
    </citation>
    <scope>NUCLEOTIDE SEQUENCE [LARGE SCALE GENOMIC DNA]</scope>
    <source>
        <strain evidence="3">cv. Monte Gargano</strain>
    </source>
</reference>
<sequence length="274" mass="30875">MQNIASTEAREIEDFSKWILSIGEGKVNEPNDGIAEIDIPEDILISEAQSPLESIIKAVYGTTFAMENDPKFFQERAILAPTNEDVNSINDLMLSALNGEERIYLSSDSIDPQDKRSQKNPVYSPDFLNTIKVSGLPYHRLRLKIGCPIILQIMQMADHVIQARILTGTKVGKIVIIPRMLITPSDTRLPFKMRRRQFPVSVAFAMTINKSQGQSLSYVGIYLPRPVFSHGQLYVALSRVKSKAGLKVLITDTKGKPQWKTLNVVFKEVFRNLR</sequence>
<dbReference type="SUPFAM" id="SSF52540">
    <property type="entry name" value="P-loop containing nucleoside triphosphate hydrolases"/>
    <property type="match status" value="1"/>
</dbReference>
<dbReference type="InterPro" id="IPR027417">
    <property type="entry name" value="P-loop_NTPase"/>
</dbReference>
<keyword evidence="3" id="KW-1185">Reference proteome</keyword>
<proteinExistence type="predicted"/>
<evidence type="ECO:0000259" key="1">
    <source>
        <dbReference type="Pfam" id="PF21530"/>
    </source>
</evidence>
<organism evidence="2 3">
    <name type="scientific">Capsella rubella</name>
    <dbReference type="NCBI Taxonomy" id="81985"/>
    <lineage>
        <taxon>Eukaryota</taxon>
        <taxon>Viridiplantae</taxon>
        <taxon>Streptophyta</taxon>
        <taxon>Embryophyta</taxon>
        <taxon>Tracheophyta</taxon>
        <taxon>Spermatophyta</taxon>
        <taxon>Magnoliopsida</taxon>
        <taxon>eudicotyledons</taxon>
        <taxon>Gunneridae</taxon>
        <taxon>Pentapetalae</taxon>
        <taxon>rosids</taxon>
        <taxon>malvids</taxon>
        <taxon>Brassicales</taxon>
        <taxon>Brassicaceae</taxon>
        <taxon>Camelineae</taxon>
        <taxon>Capsella</taxon>
    </lineage>
</organism>
<accession>R0I017</accession>
<dbReference type="GO" id="GO:0006260">
    <property type="term" value="P:DNA replication"/>
    <property type="evidence" value="ECO:0007669"/>
    <property type="project" value="TreeGrafter"/>
</dbReference>
<dbReference type="eggNOG" id="KOG0987">
    <property type="taxonomic scope" value="Eukaryota"/>
</dbReference>
<dbReference type="PANTHER" id="PTHR23274:SF48">
    <property type="entry name" value="ATP-DEPENDENT DNA HELICASE"/>
    <property type="match status" value="1"/>
</dbReference>
<dbReference type="Proteomes" id="UP000029121">
    <property type="component" value="Unassembled WGS sequence"/>
</dbReference>
<dbReference type="CDD" id="cd18809">
    <property type="entry name" value="SF1_C_RecD"/>
    <property type="match status" value="1"/>
</dbReference>
<dbReference type="PANTHER" id="PTHR23274">
    <property type="entry name" value="DNA HELICASE-RELATED"/>
    <property type="match status" value="1"/>
</dbReference>
<name>R0I017_9BRAS</name>
<dbReference type="GO" id="GO:0005657">
    <property type="term" value="C:replication fork"/>
    <property type="evidence" value="ECO:0007669"/>
    <property type="project" value="TreeGrafter"/>
</dbReference>
<dbReference type="FunFam" id="3.40.50.300:FF:002884">
    <property type="entry name" value="ATP-dependent DNA helicase"/>
    <property type="match status" value="1"/>
</dbReference>
<evidence type="ECO:0000313" key="3">
    <source>
        <dbReference type="Proteomes" id="UP000029121"/>
    </source>
</evidence>